<reference evidence="3" key="1">
    <citation type="journal article" date="2006" name="Science">
        <title>Ancient noncoding elements conserved in the human genome.</title>
        <authorList>
            <person name="Venkatesh B."/>
            <person name="Kirkness E.F."/>
            <person name="Loh Y.H."/>
            <person name="Halpern A.L."/>
            <person name="Lee A.P."/>
            <person name="Johnson J."/>
            <person name="Dandona N."/>
            <person name="Viswanathan L.D."/>
            <person name="Tay A."/>
            <person name="Venter J.C."/>
            <person name="Strausberg R.L."/>
            <person name="Brenner S."/>
        </authorList>
    </citation>
    <scope>NUCLEOTIDE SEQUENCE [LARGE SCALE GENOMIC DNA]</scope>
</reference>
<organism evidence="2 3">
    <name type="scientific">Callorhinchus milii</name>
    <name type="common">Ghost shark</name>
    <dbReference type="NCBI Taxonomy" id="7868"/>
    <lineage>
        <taxon>Eukaryota</taxon>
        <taxon>Metazoa</taxon>
        <taxon>Chordata</taxon>
        <taxon>Craniata</taxon>
        <taxon>Vertebrata</taxon>
        <taxon>Chondrichthyes</taxon>
        <taxon>Holocephali</taxon>
        <taxon>Chimaeriformes</taxon>
        <taxon>Callorhinchidae</taxon>
        <taxon>Callorhinchus</taxon>
    </lineage>
</organism>
<feature type="signal peptide" evidence="1">
    <location>
        <begin position="1"/>
        <end position="21"/>
    </location>
</feature>
<proteinExistence type="predicted"/>
<sequence length="91" mass="10336">ETYSDDFYLFLFIATICSTLANLEGDESFDPSLVGQAEEVVQERICDDELILVKKRNCDDPTEHVNIQMLGQPPISPAQKLFIRNVLNCKE</sequence>
<evidence type="ECO:0000313" key="2">
    <source>
        <dbReference type="Ensembl" id="ENSCMIP00000003010.1"/>
    </source>
</evidence>
<dbReference type="STRING" id="7868.ENSCMIP00000003010"/>
<evidence type="ECO:0000256" key="1">
    <source>
        <dbReference type="SAM" id="SignalP"/>
    </source>
</evidence>
<keyword evidence="3" id="KW-1185">Reference proteome</keyword>
<name>A0A4W3GJP0_CALMI</name>
<reference evidence="2" key="5">
    <citation type="submission" date="2025-09" db="UniProtKB">
        <authorList>
            <consortium name="Ensembl"/>
        </authorList>
    </citation>
    <scope>IDENTIFICATION</scope>
</reference>
<keyword evidence="1" id="KW-0732">Signal</keyword>
<dbReference type="Proteomes" id="UP000314986">
    <property type="component" value="Unassembled WGS sequence"/>
</dbReference>
<dbReference type="Ensembl" id="ENSCMIT00000003118.1">
    <property type="protein sequence ID" value="ENSCMIP00000003010.1"/>
    <property type="gene ID" value="ENSCMIG00000001771.1"/>
</dbReference>
<evidence type="ECO:0000313" key="3">
    <source>
        <dbReference type="Proteomes" id="UP000314986"/>
    </source>
</evidence>
<feature type="chain" id="PRO_5021412064" evidence="1">
    <location>
        <begin position="22"/>
        <end position="91"/>
    </location>
</feature>
<reference evidence="3" key="3">
    <citation type="journal article" date="2014" name="Nature">
        <title>Elephant shark genome provides unique insights into gnathostome evolution.</title>
        <authorList>
            <consortium name="International Elephant Shark Genome Sequencing Consortium"/>
            <person name="Venkatesh B."/>
            <person name="Lee A.P."/>
            <person name="Ravi V."/>
            <person name="Maurya A.K."/>
            <person name="Lian M.M."/>
            <person name="Swann J.B."/>
            <person name="Ohta Y."/>
            <person name="Flajnik M.F."/>
            <person name="Sutoh Y."/>
            <person name="Kasahara M."/>
            <person name="Hoon S."/>
            <person name="Gangu V."/>
            <person name="Roy S.W."/>
            <person name="Irimia M."/>
            <person name="Korzh V."/>
            <person name="Kondrychyn I."/>
            <person name="Lim Z.W."/>
            <person name="Tay B.H."/>
            <person name="Tohari S."/>
            <person name="Kong K.W."/>
            <person name="Ho S."/>
            <person name="Lorente-Galdos B."/>
            <person name="Quilez J."/>
            <person name="Marques-Bonet T."/>
            <person name="Raney B.J."/>
            <person name="Ingham P.W."/>
            <person name="Tay A."/>
            <person name="Hillier L.W."/>
            <person name="Minx P."/>
            <person name="Boehm T."/>
            <person name="Wilson R.K."/>
            <person name="Brenner S."/>
            <person name="Warren W.C."/>
        </authorList>
    </citation>
    <scope>NUCLEOTIDE SEQUENCE [LARGE SCALE GENOMIC DNA]</scope>
</reference>
<protein>
    <submittedName>
        <fullName evidence="2">Uncharacterized protein</fullName>
    </submittedName>
</protein>
<dbReference type="AlphaFoldDB" id="A0A4W3GJP0"/>
<reference evidence="2" key="4">
    <citation type="submission" date="2025-08" db="UniProtKB">
        <authorList>
            <consortium name="Ensembl"/>
        </authorList>
    </citation>
    <scope>IDENTIFICATION</scope>
</reference>
<dbReference type="InParanoid" id="A0A4W3GJP0"/>
<dbReference type="GeneTree" id="ENSGT00970000198331"/>
<accession>A0A4W3GJP0</accession>
<reference evidence="3" key="2">
    <citation type="journal article" date="2007" name="PLoS Biol.">
        <title>Survey sequencing and comparative analysis of the elephant shark (Callorhinchus milii) genome.</title>
        <authorList>
            <person name="Venkatesh B."/>
            <person name="Kirkness E.F."/>
            <person name="Loh Y.H."/>
            <person name="Halpern A.L."/>
            <person name="Lee A.P."/>
            <person name="Johnson J."/>
            <person name="Dandona N."/>
            <person name="Viswanathan L.D."/>
            <person name="Tay A."/>
            <person name="Venter J.C."/>
            <person name="Strausberg R.L."/>
            <person name="Brenner S."/>
        </authorList>
    </citation>
    <scope>NUCLEOTIDE SEQUENCE [LARGE SCALE GENOMIC DNA]</scope>
</reference>